<gene>
    <name evidence="1" type="ORF">ACFQZW_07405</name>
</gene>
<dbReference type="Gene3D" id="3.40.30.10">
    <property type="entry name" value="Glutaredoxin"/>
    <property type="match status" value="1"/>
</dbReference>
<dbReference type="RefSeq" id="WP_386782105.1">
    <property type="nucleotide sequence ID" value="NZ_JBHTIC010000007.1"/>
</dbReference>
<keyword evidence="2" id="KW-1185">Reference proteome</keyword>
<sequence length="138" mass="16057">MKNSYKALVILILNLFLFSINGKAQNKNLIQVFDFHTTNRCVTCKAIEANTKYTLETYFKKELESGKIIFKVINIDKEENHQIAEKFYASGTSLFLNVINNGDEKQVDLTQFAFMYGKKQQEFSEKLKTKLEKQLQKV</sequence>
<proteinExistence type="predicted"/>
<evidence type="ECO:0000313" key="1">
    <source>
        <dbReference type="EMBL" id="MFD0761904.1"/>
    </source>
</evidence>
<reference evidence="2" key="1">
    <citation type="journal article" date="2019" name="Int. J. Syst. Evol. Microbiol.">
        <title>The Global Catalogue of Microorganisms (GCM) 10K type strain sequencing project: providing services to taxonomists for standard genome sequencing and annotation.</title>
        <authorList>
            <consortium name="The Broad Institute Genomics Platform"/>
            <consortium name="The Broad Institute Genome Sequencing Center for Infectious Disease"/>
            <person name="Wu L."/>
            <person name="Ma J."/>
        </authorList>
    </citation>
    <scope>NUCLEOTIDE SEQUENCE [LARGE SCALE GENOMIC DNA]</scope>
    <source>
        <strain evidence="2">CCUG 60022</strain>
    </source>
</reference>
<organism evidence="1 2">
    <name type="scientific">Lutibacter aestuarii</name>
    <dbReference type="NCBI Taxonomy" id="861111"/>
    <lineage>
        <taxon>Bacteria</taxon>
        <taxon>Pseudomonadati</taxon>
        <taxon>Bacteroidota</taxon>
        <taxon>Flavobacteriia</taxon>
        <taxon>Flavobacteriales</taxon>
        <taxon>Flavobacteriaceae</taxon>
        <taxon>Lutibacter</taxon>
    </lineage>
</organism>
<accession>A0ABW2Z6K5</accession>
<evidence type="ECO:0000313" key="2">
    <source>
        <dbReference type="Proteomes" id="UP001597032"/>
    </source>
</evidence>
<dbReference type="NCBIfam" id="NF040494">
    <property type="entry name" value="nitrored_ArsF"/>
    <property type="match status" value="1"/>
</dbReference>
<dbReference type="EMBL" id="JBHTIC010000007">
    <property type="protein sequence ID" value="MFD0761904.1"/>
    <property type="molecule type" value="Genomic_DNA"/>
</dbReference>
<name>A0ABW2Z6K5_9FLAO</name>
<comment type="caution">
    <text evidence="1">The sequence shown here is derived from an EMBL/GenBank/DDBJ whole genome shotgun (WGS) entry which is preliminary data.</text>
</comment>
<protein>
    <submittedName>
        <fullName evidence="1">Nitrophenyl compound nitroreductase subunit ArsF family protein</fullName>
    </submittedName>
</protein>
<dbReference type="Proteomes" id="UP001597032">
    <property type="component" value="Unassembled WGS sequence"/>
</dbReference>
<dbReference type="InterPro" id="IPR047698">
    <property type="entry name" value="ArsF-like"/>
</dbReference>